<reference evidence="2" key="1">
    <citation type="submission" date="2023-04" db="EMBL/GenBank/DDBJ databases">
        <title>Genomic characterization of faba bean (Vicia faba) microsymbionts in Mexican soils.</title>
        <authorList>
            <person name="Rivera Orduna F.N."/>
            <person name="Guevara-Luna J."/>
            <person name="Yan J."/>
            <person name="Arroyo-Herrera I."/>
            <person name="Li Y."/>
            <person name="Vasquez-Murrieta M.S."/>
            <person name="Wang E.T."/>
        </authorList>
    </citation>
    <scope>NUCLEOTIDE SEQUENCE</scope>
    <source>
        <strain evidence="2">CH26</strain>
    </source>
</reference>
<dbReference type="RefSeq" id="WP_310866752.1">
    <property type="nucleotide sequence ID" value="NZ_JAVLSF010001183.1"/>
</dbReference>
<dbReference type="Proteomes" id="UP001268610">
    <property type="component" value="Unassembled WGS sequence"/>
</dbReference>
<accession>A0AAJ2H1D5</accession>
<proteinExistence type="predicted"/>
<sequence>MMTTASADTNNSAKIKQPSPDLLDRVRAGGKSLSDISQNLMKQLAKNSVSRLTQTPEQQSVINMKNDISNEAQALAKSTSNNASQLFRQQLPGLTRQL</sequence>
<organism evidence="2 3">
    <name type="scientific">Rhizobium hidalgonense</name>
    <dbReference type="NCBI Taxonomy" id="1538159"/>
    <lineage>
        <taxon>Bacteria</taxon>
        <taxon>Pseudomonadati</taxon>
        <taxon>Pseudomonadota</taxon>
        <taxon>Alphaproteobacteria</taxon>
        <taxon>Hyphomicrobiales</taxon>
        <taxon>Rhizobiaceae</taxon>
        <taxon>Rhizobium/Agrobacterium group</taxon>
        <taxon>Rhizobium</taxon>
    </lineage>
</organism>
<feature type="compositionally biased region" description="Polar residues" evidence="1">
    <location>
        <begin position="75"/>
        <end position="88"/>
    </location>
</feature>
<evidence type="ECO:0000313" key="2">
    <source>
        <dbReference type="EMBL" id="MDR9778761.1"/>
    </source>
</evidence>
<protein>
    <submittedName>
        <fullName evidence="2">Uncharacterized protein</fullName>
    </submittedName>
</protein>
<comment type="caution">
    <text evidence="2">The sequence shown here is derived from an EMBL/GenBank/DDBJ whole genome shotgun (WGS) entry which is preliminary data.</text>
</comment>
<evidence type="ECO:0000256" key="1">
    <source>
        <dbReference type="SAM" id="MobiDB-lite"/>
    </source>
</evidence>
<feature type="region of interest" description="Disordered" evidence="1">
    <location>
        <begin position="1"/>
        <end position="22"/>
    </location>
</feature>
<evidence type="ECO:0000313" key="3">
    <source>
        <dbReference type="Proteomes" id="UP001268610"/>
    </source>
</evidence>
<feature type="compositionally biased region" description="Polar residues" evidence="1">
    <location>
        <begin position="1"/>
        <end position="14"/>
    </location>
</feature>
<name>A0AAJ2H1D5_9HYPH</name>
<dbReference type="EMBL" id="JAVLSF010001183">
    <property type="protein sequence ID" value="MDR9778761.1"/>
    <property type="molecule type" value="Genomic_DNA"/>
</dbReference>
<feature type="non-terminal residue" evidence="2">
    <location>
        <position position="98"/>
    </location>
</feature>
<dbReference type="AlphaFoldDB" id="A0AAJ2H1D5"/>
<feature type="region of interest" description="Disordered" evidence="1">
    <location>
        <begin position="75"/>
        <end position="98"/>
    </location>
</feature>
<gene>
    <name evidence="2" type="ORF">RJJ65_40150</name>
</gene>